<reference evidence="2 3" key="1">
    <citation type="journal article" date="2015" name="Proc. Natl. Acad. Sci. U.S.A.">
        <title>The resurrection genome of Boea hygrometrica: A blueprint for survival of dehydration.</title>
        <authorList>
            <person name="Xiao L."/>
            <person name="Yang G."/>
            <person name="Zhang L."/>
            <person name="Yang X."/>
            <person name="Zhao S."/>
            <person name="Ji Z."/>
            <person name="Zhou Q."/>
            <person name="Hu M."/>
            <person name="Wang Y."/>
            <person name="Chen M."/>
            <person name="Xu Y."/>
            <person name="Jin H."/>
            <person name="Xiao X."/>
            <person name="Hu G."/>
            <person name="Bao F."/>
            <person name="Hu Y."/>
            <person name="Wan P."/>
            <person name="Li L."/>
            <person name="Deng X."/>
            <person name="Kuang T."/>
            <person name="Xiang C."/>
            <person name="Zhu J.K."/>
            <person name="Oliver M.J."/>
            <person name="He Y."/>
        </authorList>
    </citation>
    <scope>NUCLEOTIDE SEQUENCE [LARGE SCALE GENOMIC DNA]</scope>
    <source>
        <strain evidence="3">cv. XS01</strain>
    </source>
</reference>
<keyword evidence="3" id="KW-1185">Reference proteome</keyword>
<gene>
    <name evidence="2" type="ORF">F511_23893</name>
</gene>
<protein>
    <submittedName>
        <fullName evidence="2">Splicing factor 3B subunit 1-like</fullName>
    </submittedName>
</protein>
<evidence type="ECO:0000313" key="2">
    <source>
        <dbReference type="EMBL" id="KZV46157.1"/>
    </source>
</evidence>
<evidence type="ECO:0000256" key="1">
    <source>
        <dbReference type="SAM" id="MobiDB-lite"/>
    </source>
</evidence>
<dbReference type="EMBL" id="KQ995697">
    <property type="protein sequence ID" value="KZV46157.1"/>
    <property type="molecule type" value="Genomic_DNA"/>
</dbReference>
<dbReference type="Proteomes" id="UP000250235">
    <property type="component" value="Unassembled WGS sequence"/>
</dbReference>
<evidence type="ECO:0000313" key="3">
    <source>
        <dbReference type="Proteomes" id="UP000250235"/>
    </source>
</evidence>
<feature type="region of interest" description="Disordered" evidence="1">
    <location>
        <begin position="292"/>
        <end position="330"/>
    </location>
</feature>
<dbReference type="AlphaFoldDB" id="A0A2Z7CJP0"/>
<sequence>MTAIHFELKVNWRKLLFDILKEMADKSSKRAKGYAAQICVLLKGYPAVTLGEAKIFPPLKILTAKMVGTYISKQNGIDDGNEGYEPVMATAELVKKKSVTKKRTAPTTAEPIAKNKRTTVGRAAPTDKNLALFTVAQHVEPISTIPAVTSRAPRCRAPKRKLALPEGSDDEIVDSIIHQVIADTTAIETGEPVIKETAEIAEKETDVVTVVEKERETTVVNDDDDNLDRAENEIARKTESFTAPKQFLKESLRSDDEDNDMSGFKQPSKIIEIEKETDKEKEIESVVAEELSLEQITDSEDTGPLSKALALTEKSSLSDEESMSIDDILK</sequence>
<organism evidence="2 3">
    <name type="scientific">Dorcoceras hygrometricum</name>
    <dbReference type="NCBI Taxonomy" id="472368"/>
    <lineage>
        <taxon>Eukaryota</taxon>
        <taxon>Viridiplantae</taxon>
        <taxon>Streptophyta</taxon>
        <taxon>Embryophyta</taxon>
        <taxon>Tracheophyta</taxon>
        <taxon>Spermatophyta</taxon>
        <taxon>Magnoliopsida</taxon>
        <taxon>eudicotyledons</taxon>
        <taxon>Gunneridae</taxon>
        <taxon>Pentapetalae</taxon>
        <taxon>asterids</taxon>
        <taxon>lamiids</taxon>
        <taxon>Lamiales</taxon>
        <taxon>Gesneriaceae</taxon>
        <taxon>Didymocarpoideae</taxon>
        <taxon>Trichosporeae</taxon>
        <taxon>Loxocarpinae</taxon>
        <taxon>Dorcoceras</taxon>
    </lineage>
</organism>
<feature type="region of interest" description="Disordered" evidence="1">
    <location>
        <begin position="246"/>
        <end position="269"/>
    </location>
</feature>
<name>A0A2Z7CJP0_9LAMI</name>
<accession>A0A2Z7CJP0</accession>
<proteinExistence type="predicted"/>